<reference evidence="2 3" key="1">
    <citation type="submission" date="2022-10" db="EMBL/GenBank/DDBJ databases">
        <title>High-quality genome sequences of two octocoral-associated bacteria, Endozoicomonas euniceicola EF212 and Endozoicomonas gorgoniicola PS125.</title>
        <authorList>
            <person name="Chiou Y.-J."/>
            <person name="Chen Y.-H."/>
        </authorList>
    </citation>
    <scope>NUCLEOTIDE SEQUENCE [LARGE SCALE GENOMIC DNA]</scope>
    <source>
        <strain evidence="2 3">PS125</strain>
    </source>
</reference>
<keyword evidence="3" id="KW-1185">Reference proteome</keyword>
<dbReference type="InterPro" id="IPR041049">
    <property type="entry name" value="DUF5615"/>
</dbReference>
<dbReference type="Proteomes" id="UP001209854">
    <property type="component" value="Unassembled WGS sequence"/>
</dbReference>
<dbReference type="Pfam" id="PF18480">
    <property type="entry name" value="DUF5615"/>
    <property type="match status" value="1"/>
</dbReference>
<dbReference type="RefSeq" id="WP_262568082.1">
    <property type="nucleotide sequence ID" value="NZ_JAPFCC010000001.1"/>
</dbReference>
<accession>A0ABT3MV53</accession>
<evidence type="ECO:0000313" key="3">
    <source>
        <dbReference type="Proteomes" id="UP001209854"/>
    </source>
</evidence>
<evidence type="ECO:0000313" key="2">
    <source>
        <dbReference type="EMBL" id="MCW7553238.1"/>
    </source>
</evidence>
<feature type="domain" description="DUF5615" evidence="1">
    <location>
        <begin position="2"/>
        <end position="102"/>
    </location>
</feature>
<name>A0ABT3MV53_9GAMM</name>
<organism evidence="2 3">
    <name type="scientific">Endozoicomonas gorgoniicola</name>
    <dbReference type="NCBI Taxonomy" id="1234144"/>
    <lineage>
        <taxon>Bacteria</taxon>
        <taxon>Pseudomonadati</taxon>
        <taxon>Pseudomonadota</taxon>
        <taxon>Gammaproteobacteria</taxon>
        <taxon>Oceanospirillales</taxon>
        <taxon>Endozoicomonadaceae</taxon>
        <taxon>Endozoicomonas</taxon>
    </lineage>
</organism>
<dbReference type="EMBL" id="JAPFCC010000001">
    <property type="protein sequence ID" value="MCW7553238.1"/>
    <property type="molecule type" value="Genomic_DNA"/>
</dbReference>
<evidence type="ECO:0000259" key="1">
    <source>
        <dbReference type="Pfam" id="PF18480"/>
    </source>
</evidence>
<gene>
    <name evidence="2" type="ORF">NX722_11425</name>
</gene>
<sequence length="116" mass="13303">MLLLDENLSPRLVARLEEVFPGILHVLHAGLDNSPDIEIWHYAKENQLTIVSKDKDFIEFSQQHGFPPKLIRVSVGNVRIAQLEKLLLNQRAKILEFIKYSDSGYLTISSTEKFIT</sequence>
<comment type="caution">
    <text evidence="2">The sequence shown here is derived from an EMBL/GenBank/DDBJ whole genome shotgun (WGS) entry which is preliminary data.</text>
</comment>
<proteinExistence type="predicted"/>
<protein>
    <submittedName>
        <fullName evidence="2">DUF5615 family PIN-like protein</fullName>
    </submittedName>
</protein>